<evidence type="ECO:0000256" key="2">
    <source>
        <dbReference type="ARBA" id="ARBA00022448"/>
    </source>
</evidence>
<dbReference type="GO" id="GO:0045259">
    <property type="term" value="C:proton-transporting ATP synthase complex"/>
    <property type="evidence" value="ECO:0007669"/>
    <property type="project" value="UniProtKB-KW"/>
</dbReference>
<evidence type="ECO:0000256" key="6">
    <source>
        <dbReference type="ARBA" id="ARBA00023196"/>
    </source>
</evidence>
<dbReference type="NCBIfam" id="TIGR01145">
    <property type="entry name" value="ATP_synt_delta"/>
    <property type="match status" value="1"/>
</dbReference>
<evidence type="ECO:0000313" key="9">
    <source>
        <dbReference type="EMBL" id="NBR93770.1"/>
    </source>
</evidence>
<dbReference type="HAMAP" id="MF_01416">
    <property type="entry name" value="ATP_synth_delta_bact"/>
    <property type="match status" value="1"/>
</dbReference>
<dbReference type="PRINTS" id="PR00125">
    <property type="entry name" value="ATPASEDELTA"/>
</dbReference>
<dbReference type="PANTHER" id="PTHR11910">
    <property type="entry name" value="ATP SYNTHASE DELTA CHAIN"/>
    <property type="match status" value="1"/>
</dbReference>
<proteinExistence type="inferred from homology"/>
<evidence type="ECO:0000256" key="4">
    <source>
        <dbReference type="ARBA" id="ARBA00023065"/>
    </source>
</evidence>
<keyword evidence="2 8" id="KW-0813">Transport</keyword>
<dbReference type="AlphaFoldDB" id="A0A965GDV5"/>
<keyword evidence="7 8" id="KW-0066">ATP synthesis</keyword>
<dbReference type="GO" id="GO:0046933">
    <property type="term" value="F:proton-transporting ATP synthase activity, rotational mechanism"/>
    <property type="evidence" value="ECO:0007669"/>
    <property type="project" value="UniProtKB-UniRule"/>
</dbReference>
<dbReference type="InterPro" id="IPR026015">
    <property type="entry name" value="ATP_synth_OSCP/delta_N_sf"/>
</dbReference>
<dbReference type="Proteomes" id="UP000740727">
    <property type="component" value="Unassembled WGS sequence"/>
</dbReference>
<dbReference type="NCBIfam" id="NF009967">
    <property type="entry name" value="PRK13430.1"/>
    <property type="match status" value="1"/>
</dbReference>
<name>A0A965GDV5_9PROT</name>
<evidence type="ECO:0000256" key="8">
    <source>
        <dbReference type="HAMAP-Rule" id="MF_01416"/>
    </source>
</evidence>
<dbReference type="Pfam" id="PF00213">
    <property type="entry name" value="OSCP"/>
    <property type="match status" value="1"/>
</dbReference>
<evidence type="ECO:0000256" key="5">
    <source>
        <dbReference type="ARBA" id="ARBA00023136"/>
    </source>
</evidence>
<keyword evidence="6 8" id="KW-0139">CF(1)</keyword>
<reference evidence="9" key="1">
    <citation type="submission" date="2018-10" db="EMBL/GenBank/DDBJ databases">
        <title>Iterative Subtractive Binning of Freshwater Chronoseries Metagenomes Recovers Nearly Complete Genomes from over Four Hundred Novel Species.</title>
        <authorList>
            <person name="Rodriguez-R L.M."/>
            <person name="Tsementzi D."/>
            <person name="Luo C."/>
            <person name="Konstantinidis K.T."/>
        </authorList>
    </citation>
    <scope>NUCLEOTIDE SEQUENCE</scope>
    <source>
        <strain evidence="9">WB5_2A_028</strain>
    </source>
</reference>
<evidence type="ECO:0000256" key="1">
    <source>
        <dbReference type="ARBA" id="ARBA00004370"/>
    </source>
</evidence>
<dbReference type="EMBL" id="RFXN01000024">
    <property type="protein sequence ID" value="NBR93770.1"/>
    <property type="molecule type" value="Genomic_DNA"/>
</dbReference>
<comment type="similarity">
    <text evidence="8">Belongs to the ATPase delta chain family.</text>
</comment>
<keyword evidence="4 8" id="KW-0406">Ion transport</keyword>
<evidence type="ECO:0000256" key="3">
    <source>
        <dbReference type="ARBA" id="ARBA00022781"/>
    </source>
</evidence>
<dbReference type="SUPFAM" id="SSF47928">
    <property type="entry name" value="N-terminal domain of the delta subunit of the F1F0-ATP synthase"/>
    <property type="match status" value="1"/>
</dbReference>
<dbReference type="InterPro" id="IPR000711">
    <property type="entry name" value="ATPase_OSCP/dsu"/>
</dbReference>
<dbReference type="Gene3D" id="1.10.520.20">
    <property type="entry name" value="N-terminal domain of the delta subunit of the F1F0-ATP synthase"/>
    <property type="match status" value="1"/>
</dbReference>
<keyword evidence="8" id="KW-1003">Cell membrane</keyword>
<gene>
    <name evidence="8" type="primary">atpH</name>
    <name evidence="9" type="ORF">EBT44_02855</name>
</gene>
<comment type="function">
    <text evidence="8">F(1)F(0) ATP synthase produces ATP from ADP in the presence of a proton or sodium gradient. F-type ATPases consist of two structural domains, F(1) containing the extramembraneous catalytic core and F(0) containing the membrane proton channel, linked together by a central stalk and a peripheral stalk. During catalysis, ATP synthesis in the catalytic domain of F(1) is coupled via a rotary mechanism of the central stalk subunits to proton translocation.</text>
</comment>
<comment type="subcellular location">
    <subcellularLocation>
        <location evidence="8">Cell membrane</location>
        <topology evidence="8">Peripheral membrane protein</topology>
    </subcellularLocation>
    <subcellularLocation>
        <location evidence="1">Membrane</location>
    </subcellularLocation>
</comment>
<evidence type="ECO:0000313" key="10">
    <source>
        <dbReference type="Proteomes" id="UP000740727"/>
    </source>
</evidence>
<protein>
    <recommendedName>
        <fullName evidence="8">ATP synthase subunit delta</fullName>
    </recommendedName>
    <alternativeName>
        <fullName evidence="8">ATP synthase F(1) sector subunit delta</fullName>
    </alternativeName>
    <alternativeName>
        <fullName evidence="8">F-type ATPase subunit delta</fullName>
        <shortName evidence="8">F-ATPase subunit delta</shortName>
    </alternativeName>
</protein>
<organism evidence="9 10">
    <name type="scientific">Candidatus Fonsibacter lacus</name>
    <dbReference type="NCBI Taxonomy" id="2576439"/>
    <lineage>
        <taxon>Bacteria</taxon>
        <taxon>Pseudomonadati</taxon>
        <taxon>Pseudomonadota</taxon>
        <taxon>Alphaproteobacteria</taxon>
        <taxon>Candidatus Pelagibacterales</taxon>
        <taxon>Candidatus Pelagibacterales incertae sedis</taxon>
        <taxon>Candidatus Fonsibacter</taxon>
    </lineage>
</organism>
<keyword evidence="5 8" id="KW-0472">Membrane</keyword>
<keyword evidence="3 8" id="KW-0375">Hydrogen ion transport</keyword>
<sequence length="277" mass="29903">MALALRGSSRQSFSHAQKALESSLSGSSAIDAANISQDFFGIAVTLDSSLALRRSLSDPSREPQEKIQLAQSLFSSQFKSKNSETVVAVLVSQRWSTPRDLADVAEWLAVSAEAFAAEQDGNLERLEEELFRFSRVISANPDLRTFLASSTAGLEGKKGLIRSLLEGKVSPQTLELILQVALHPRGRNIEAGLSEFAQAASDRRNQVIAHVRTAQVLSSAQVDKLQNSLAEQVGRNVRLNVEVDPAILGGVSIRFADELIDGSLASRLAHAGRELTV</sequence>
<dbReference type="GO" id="GO:0005886">
    <property type="term" value="C:plasma membrane"/>
    <property type="evidence" value="ECO:0007669"/>
    <property type="project" value="UniProtKB-SubCell"/>
</dbReference>
<comment type="caution">
    <text evidence="9">The sequence shown here is derived from an EMBL/GenBank/DDBJ whole genome shotgun (WGS) entry which is preliminary data.</text>
</comment>
<evidence type="ECO:0000256" key="7">
    <source>
        <dbReference type="ARBA" id="ARBA00023310"/>
    </source>
</evidence>
<comment type="function">
    <text evidence="8">This protein is part of the stalk that links CF(0) to CF(1). It either transmits conformational changes from CF(0) to CF(1) or is implicated in proton conduction.</text>
</comment>
<accession>A0A965GDV5</accession>